<dbReference type="EMBL" id="JACHXO010000002">
    <property type="protein sequence ID" value="MBB3194125.1"/>
    <property type="molecule type" value="Genomic_DNA"/>
</dbReference>
<dbReference type="InterPro" id="IPR038610">
    <property type="entry name" value="FliK-like_C_sf"/>
</dbReference>
<dbReference type="Gene3D" id="3.30.750.140">
    <property type="match status" value="1"/>
</dbReference>
<dbReference type="InterPro" id="IPR052563">
    <property type="entry name" value="FliK"/>
</dbReference>
<keyword evidence="4" id="KW-1185">Reference proteome</keyword>
<dbReference type="PANTHER" id="PTHR37533">
    <property type="entry name" value="FLAGELLAR HOOK-LENGTH CONTROL PROTEIN"/>
    <property type="match status" value="1"/>
</dbReference>
<feature type="compositionally biased region" description="Low complexity" evidence="1">
    <location>
        <begin position="433"/>
        <end position="444"/>
    </location>
</feature>
<reference evidence="3 4" key="1">
    <citation type="submission" date="2020-08" db="EMBL/GenBank/DDBJ databases">
        <title>Genomic Encyclopedia of Type Strains, Phase III (KMG-III): the genomes of soil and plant-associated and newly described type strains.</title>
        <authorList>
            <person name="Whitman W."/>
        </authorList>
    </citation>
    <scope>NUCLEOTIDE SEQUENCE [LARGE SCALE GENOMIC DNA]</scope>
    <source>
        <strain evidence="3 4">CECT 7247</strain>
    </source>
</reference>
<evidence type="ECO:0000256" key="1">
    <source>
        <dbReference type="SAM" id="MobiDB-lite"/>
    </source>
</evidence>
<protein>
    <submittedName>
        <fullName evidence="3">Flagellar hook-length control protein FliK</fullName>
    </submittedName>
</protein>
<feature type="compositionally biased region" description="Gly residues" evidence="1">
    <location>
        <begin position="419"/>
        <end position="432"/>
    </location>
</feature>
<evidence type="ECO:0000313" key="4">
    <source>
        <dbReference type="Proteomes" id="UP000574369"/>
    </source>
</evidence>
<feature type="domain" description="Flagellar hook-length control protein-like C-terminal" evidence="2">
    <location>
        <begin position="330"/>
        <end position="410"/>
    </location>
</feature>
<sequence>MSTMTPFISADLARGTSARDGRVARAAQASDRDQASDATKPADRTADPRRGFSDAMAAQRRSSTNERDSQAVKSADHLRDSPASEHDADAGNTEQAASAGTGFARGQASKAAAVAAPRPSQGAMNSEMSAGVHAQMAALADLAELAAQAGLASQDPASAALMADSAPLTHADQQGDAADGASDGGLVAPWLLPTVLPTVMPPVPALMAATAQLPGGDVSAPGADANATPAAQASMAPALSGAVAADAAQLMSLKAQSAKDLSADAAPSASVTATADASAWAGLQRWTAALIDASGTALSPATARPVTDHLLAMPDQRQDWPNSLMQALGDRLQLQAVQRSEQARLHLMPPQLGRIEIDIRQQGGALQVQLSATHDEVRQQLRQMAEPLRHDLVQRHTGDVSVQVTSGAQASADGRGRDGAAGGQAQGQGGQAGQRDAQRQPGRALTEDALAPGGTFASLAGLGEAMGSTTE</sequence>
<name>A0ABR6GQ10_9BURK</name>
<comment type="caution">
    <text evidence="3">The sequence shown here is derived from an EMBL/GenBank/DDBJ whole genome shotgun (WGS) entry which is preliminary data.</text>
</comment>
<keyword evidence="3" id="KW-0969">Cilium</keyword>
<accession>A0ABR6GQ10</accession>
<feature type="compositionally biased region" description="Basic and acidic residues" evidence="1">
    <location>
        <begin position="30"/>
        <end position="52"/>
    </location>
</feature>
<feature type="compositionally biased region" description="Basic and acidic residues" evidence="1">
    <location>
        <begin position="63"/>
        <end position="89"/>
    </location>
</feature>
<dbReference type="RefSeq" id="WP_088450003.1">
    <property type="nucleotide sequence ID" value="NZ_JACHXO010000002.1"/>
</dbReference>
<dbReference type="Proteomes" id="UP000574369">
    <property type="component" value="Unassembled WGS sequence"/>
</dbReference>
<dbReference type="Pfam" id="PF02120">
    <property type="entry name" value="Flg_hook"/>
    <property type="match status" value="1"/>
</dbReference>
<keyword evidence="3" id="KW-0966">Cell projection</keyword>
<dbReference type="InterPro" id="IPR021136">
    <property type="entry name" value="Flagellar_hook_control-like_C"/>
</dbReference>
<feature type="region of interest" description="Disordered" evidence="1">
    <location>
        <begin position="394"/>
        <end position="471"/>
    </location>
</feature>
<evidence type="ECO:0000259" key="2">
    <source>
        <dbReference type="Pfam" id="PF02120"/>
    </source>
</evidence>
<organism evidence="3 4">
    <name type="scientific">Roseateles terrae</name>
    <dbReference type="NCBI Taxonomy" id="431060"/>
    <lineage>
        <taxon>Bacteria</taxon>
        <taxon>Pseudomonadati</taxon>
        <taxon>Pseudomonadota</taxon>
        <taxon>Betaproteobacteria</taxon>
        <taxon>Burkholderiales</taxon>
        <taxon>Sphaerotilaceae</taxon>
        <taxon>Roseateles</taxon>
    </lineage>
</organism>
<proteinExistence type="predicted"/>
<dbReference type="CDD" id="cd17470">
    <property type="entry name" value="T3SS_Flik_C"/>
    <property type="match status" value="1"/>
</dbReference>
<feature type="region of interest" description="Disordered" evidence="1">
    <location>
        <begin position="1"/>
        <end position="104"/>
    </location>
</feature>
<dbReference type="PANTHER" id="PTHR37533:SF2">
    <property type="entry name" value="FLAGELLAR HOOK-LENGTH CONTROL PROTEIN"/>
    <property type="match status" value="1"/>
</dbReference>
<evidence type="ECO:0000313" key="3">
    <source>
        <dbReference type="EMBL" id="MBB3194125.1"/>
    </source>
</evidence>
<keyword evidence="3" id="KW-0282">Flagellum</keyword>
<gene>
    <name evidence="3" type="ORF">FHS28_001510</name>
</gene>